<evidence type="ECO:0000313" key="7">
    <source>
        <dbReference type="EMBL" id="ACG40692.1"/>
    </source>
</evidence>
<protein>
    <recommendedName>
        <fullName evidence="6">Late embryogenesis abundant protein LEA-2 subgroup domain-containing protein</fullName>
    </recommendedName>
</protein>
<dbReference type="Pfam" id="PF03168">
    <property type="entry name" value="LEA_2"/>
    <property type="match status" value="1"/>
</dbReference>
<evidence type="ECO:0000259" key="6">
    <source>
        <dbReference type="Pfam" id="PF03168"/>
    </source>
</evidence>
<sequence length="206" mass="21504">MASAAAATGDGEKAHAHLGQPLLVPPQPPQQPYYAYPAASYVQPAPPPPPAPTLVFVPSAPAARVADLRVDSFRAQPPVLGLGLALRLRVSNPGFVLPLRYRAVSAAVSYRGHLLGAAKAWPGSGELAARNEVYADAEVWVDAGKVLDDVIELIGDVAAGSVPLEIVSEVVGSIKVFRFHIPVKGLISCSVSISPVTQGIISQDCY</sequence>
<dbReference type="GO" id="GO:0098542">
    <property type="term" value="P:defense response to other organism"/>
    <property type="evidence" value="ECO:0007669"/>
    <property type="project" value="InterPro"/>
</dbReference>
<accession>B6TUA9</accession>
<name>B6TUA9_MAIZE</name>
<dbReference type="PANTHER" id="PTHR31234">
    <property type="entry name" value="LATE EMBRYOGENESIS ABUNDANT (LEA) HYDROXYPROLINE-RICH GLYCOPROTEIN FAMILY"/>
    <property type="match status" value="1"/>
</dbReference>
<evidence type="ECO:0000256" key="4">
    <source>
        <dbReference type="ARBA" id="ARBA00023136"/>
    </source>
</evidence>
<dbReference type="EMBL" id="EU968574">
    <property type="protein sequence ID" value="ACG40692.1"/>
    <property type="molecule type" value="mRNA"/>
</dbReference>
<keyword evidence="4" id="KW-0472">Membrane</keyword>
<evidence type="ECO:0000256" key="5">
    <source>
        <dbReference type="SAM" id="MobiDB-lite"/>
    </source>
</evidence>
<dbReference type="ExpressionAtlas" id="B6TUA9">
    <property type="expression patterns" value="baseline and differential"/>
</dbReference>
<dbReference type="AlphaFoldDB" id="B6TUA9"/>
<evidence type="ECO:0000256" key="3">
    <source>
        <dbReference type="ARBA" id="ARBA00022989"/>
    </source>
</evidence>
<dbReference type="InterPro" id="IPR044839">
    <property type="entry name" value="NDR1-like"/>
</dbReference>
<dbReference type="GO" id="GO:0016020">
    <property type="term" value="C:membrane"/>
    <property type="evidence" value="ECO:0007669"/>
    <property type="project" value="UniProtKB-SubCell"/>
</dbReference>
<keyword evidence="3" id="KW-1133">Transmembrane helix</keyword>
<keyword evidence="2" id="KW-0812">Transmembrane</keyword>
<feature type="domain" description="Late embryogenesis abundant protein LEA-2 subgroup" evidence="6">
    <location>
        <begin position="88"/>
        <end position="184"/>
    </location>
</feature>
<feature type="region of interest" description="Disordered" evidence="5">
    <location>
        <begin position="1"/>
        <end position="26"/>
    </location>
</feature>
<organism evidence="7">
    <name type="scientific">Zea mays</name>
    <name type="common">Maize</name>
    <dbReference type="NCBI Taxonomy" id="4577"/>
    <lineage>
        <taxon>Eukaryota</taxon>
        <taxon>Viridiplantae</taxon>
        <taxon>Streptophyta</taxon>
        <taxon>Embryophyta</taxon>
        <taxon>Tracheophyta</taxon>
        <taxon>Spermatophyta</taxon>
        <taxon>Magnoliopsida</taxon>
        <taxon>Liliopsida</taxon>
        <taxon>Poales</taxon>
        <taxon>Poaceae</taxon>
        <taxon>PACMAD clade</taxon>
        <taxon>Panicoideae</taxon>
        <taxon>Andropogonodae</taxon>
        <taxon>Andropogoneae</taxon>
        <taxon>Tripsacinae</taxon>
        <taxon>Zea</taxon>
    </lineage>
</organism>
<dbReference type="InterPro" id="IPR004864">
    <property type="entry name" value="LEA_2"/>
</dbReference>
<comment type="subcellular location">
    <subcellularLocation>
        <location evidence="1">Membrane</location>
        <topology evidence="1">Single-pass membrane protein</topology>
    </subcellularLocation>
</comment>
<evidence type="ECO:0000256" key="2">
    <source>
        <dbReference type="ARBA" id="ARBA00022692"/>
    </source>
</evidence>
<proteinExistence type="evidence at transcript level"/>
<reference evidence="7" key="1">
    <citation type="journal article" date="2009" name="Plant Mol. Biol.">
        <title>Insights into corn genes derived from large-scale cDNA sequencing.</title>
        <authorList>
            <person name="Alexandrov N.N."/>
            <person name="Brover V.V."/>
            <person name="Freidin S."/>
            <person name="Troukhan M.E."/>
            <person name="Tatarinova T.V."/>
            <person name="Zhang H."/>
            <person name="Swaller T.J."/>
            <person name="Lu Y.P."/>
            <person name="Bouck J."/>
            <person name="Flavell R.B."/>
            <person name="Feldmann K.A."/>
        </authorList>
    </citation>
    <scope>NUCLEOTIDE SEQUENCE</scope>
</reference>
<dbReference type="PANTHER" id="PTHR31234:SF5">
    <property type="entry name" value="OS07G0206800 PROTEIN"/>
    <property type="match status" value="1"/>
</dbReference>
<evidence type="ECO:0000256" key="1">
    <source>
        <dbReference type="ARBA" id="ARBA00004167"/>
    </source>
</evidence>